<dbReference type="InterPro" id="IPR025574">
    <property type="entry name" value="Nucleoporin_FG_rpt"/>
</dbReference>
<evidence type="ECO:0000313" key="5">
    <source>
        <dbReference type="RefSeq" id="XP_065647411.1"/>
    </source>
</evidence>
<keyword evidence="2" id="KW-0812">Transmembrane</keyword>
<name>A0ABM4BEL6_HYDVU</name>
<sequence length="296" mass="32867">MDLPLLLSNNFLTSIPNFTPKGLQLMSDNDVNQSIECIELFKTKVNNTDVSNISDDLVLVQKYTLKVCETFICALRLRKGSGNNLEICQDVATIISNTIEIFQEIWKLIRKDKKAISHANDILQDMESEVVNEKPSNENSSFFNKAKAYENPSNENSSCFGKAKTHENPSNENSSCFGKAKTHENPSNENSSCFGKAKTHENPSNENSSCFGKAKTHENPSNENSSFFGKAKAHENPSNENSSCFGKAKTHENPSNENSSFFGKAKAYFALFDSSKIYVIVGIALVLGLIVLKIRR</sequence>
<reference evidence="3 4" key="1">
    <citation type="submission" date="2025-05" db="UniProtKB">
        <authorList>
            <consortium name="RefSeq"/>
        </authorList>
    </citation>
    <scope>NUCLEOTIDE SEQUENCE [LARGE SCALE GENOMIC DNA]</scope>
</reference>
<protein>
    <submittedName>
        <fullName evidence="4 5">Uncharacterized protein LOC136077026</fullName>
    </submittedName>
</protein>
<feature type="region of interest" description="Disordered" evidence="1">
    <location>
        <begin position="149"/>
        <end position="257"/>
    </location>
</feature>
<accession>A0ABM4BEL6</accession>
<dbReference type="RefSeq" id="XP_065647411.1">
    <property type="nucleotide sequence ID" value="XM_065791339.1"/>
</dbReference>
<dbReference type="Proteomes" id="UP001652625">
    <property type="component" value="Chromosome 02"/>
</dbReference>
<proteinExistence type="predicted"/>
<gene>
    <name evidence="4 5" type="primary">LOC136077026</name>
</gene>
<dbReference type="GeneID" id="136077026"/>
<feature type="transmembrane region" description="Helical" evidence="2">
    <location>
        <begin position="277"/>
        <end position="294"/>
    </location>
</feature>
<keyword evidence="3" id="KW-1185">Reference proteome</keyword>
<evidence type="ECO:0000256" key="2">
    <source>
        <dbReference type="SAM" id="Phobius"/>
    </source>
</evidence>
<dbReference type="Pfam" id="PF13634">
    <property type="entry name" value="Nucleoporin_FG"/>
    <property type="match status" value="1"/>
</dbReference>
<keyword evidence="2" id="KW-1133">Transmembrane helix</keyword>
<evidence type="ECO:0000256" key="1">
    <source>
        <dbReference type="SAM" id="MobiDB-lite"/>
    </source>
</evidence>
<dbReference type="RefSeq" id="XP_065647410.1">
    <property type="nucleotide sequence ID" value="XM_065791338.1"/>
</dbReference>
<keyword evidence="2" id="KW-0472">Membrane</keyword>
<evidence type="ECO:0000313" key="4">
    <source>
        <dbReference type="RefSeq" id="XP_065647410.1"/>
    </source>
</evidence>
<organism evidence="3 4">
    <name type="scientific">Hydra vulgaris</name>
    <name type="common">Hydra</name>
    <name type="synonym">Hydra attenuata</name>
    <dbReference type="NCBI Taxonomy" id="6087"/>
    <lineage>
        <taxon>Eukaryota</taxon>
        <taxon>Metazoa</taxon>
        <taxon>Cnidaria</taxon>
        <taxon>Hydrozoa</taxon>
        <taxon>Hydroidolina</taxon>
        <taxon>Anthoathecata</taxon>
        <taxon>Aplanulata</taxon>
        <taxon>Hydridae</taxon>
        <taxon>Hydra</taxon>
    </lineage>
</organism>
<evidence type="ECO:0000313" key="3">
    <source>
        <dbReference type="Proteomes" id="UP001652625"/>
    </source>
</evidence>